<evidence type="ECO:0000256" key="1">
    <source>
        <dbReference type="SAM" id="MobiDB-lite"/>
    </source>
</evidence>
<feature type="compositionally biased region" description="Polar residues" evidence="1">
    <location>
        <begin position="32"/>
        <end position="42"/>
    </location>
</feature>
<reference evidence="2" key="1">
    <citation type="submission" date="2015-06" db="UniProtKB">
        <authorList>
            <consortium name="EnsemblPlants"/>
        </authorList>
    </citation>
    <scope>IDENTIFICATION</scope>
</reference>
<proteinExistence type="predicted"/>
<evidence type="ECO:0000313" key="2">
    <source>
        <dbReference type="EnsemblPlants" id="EMT03681"/>
    </source>
</evidence>
<feature type="compositionally biased region" description="Basic and acidic residues" evidence="1">
    <location>
        <begin position="149"/>
        <end position="162"/>
    </location>
</feature>
<feature type="compositionally biased region" description="Basic and acidic residues" evidence="1">
    <location>
        <begin position="84"/>
        <end position="96"/>
    </location>
</feature>
<accession>N1QUM3</accession>
<dbReference type="EnsemblPlants" id="EMT03681">
    <property type="protein sequence ID" value="EMT03681"/>
    <property type="gene ID" value="F775_32714"/>
</dbReference>
<feature type="compositionally biased region" description="Acidic residues" evidence="1">
    <location>
        <begin position="131"/>
        <end position="148"/>
    </location>
</feature>
<name>N1QUM3_AEGTA</name>
<feature type="compositionally biased region" description="Acidic residues" evidence="1">
    <location>
        <begin position="97"/>
        <end position="108"/>
    </location>
</feature>
<feature type="compositionally biased region" description="Low complexity" evidence="1">
    <location>
        <begin position="166"/>
        <end position="177"/>
    </location>
</feature>
<sequence length="246" mass="25758">MNWRRYRAQLKQYQIQGNSSLRRTCRAQEAYQISSPAASNPRSGCPEEGQQPLGRAVAAGRVGVVQEEVLGHAEGAVGGDDGAADEHPGDDERRDGGEEEGHDGGDDEPQQRLAVGEGAAEERDGLVGGAEDVEEAPGGEDPEEDEEREGVRQERGGQREGDDGGVVDAEVGEVAAQAGGGVGEGVRPREGRAVYHLGPRAPVGQRAARRLGDPAHEEPERRRGDRRVQAAAAAAAAGAEPAAVGW</sequence>
<dbReference type="AlphaFoldDB" id="N1QUM3"/>
<organism evidence="2">
    <name type="scientific">Aegilops tauschii</name>
    <name type="common">Tausch's goatgrass</name>
    <name type="synonym">Aegilops squarrosa</name>
    <dbReference type="NCBI Taxonomy" id="37682"/>
    <lineage>
        <taxon>Eukaryota</taxon>
        <taxon>Viridiplantae</taxon>
        <taxon>Streptophyta</taxon>
        <taxon>Embryophyta</taxon>
        <taxon>Tracheophyta</taxon>
        <taxon>Spermatophyta</taxon>
        <taxon>Magnoliopsida</taxon>
        <taxon>Liliopsida</taxon>
        <taxon>Poales</taxon>
        <taxon>Poaceae</taxon>
        <taxon>BOP clade</taxon>
        <taxon>Pooideae</taxon>
        <taxon>Triticodae</taxon>
        <taxon>Triticeae</taxon>
        <taxon>Triticinae</taxon>
        <taxon>Aegilops</taxon>
    </lineage>
</organism>
<feature type="region of interest" description="Disordered" evidence="1">
    <location>
        <begin position="32"/>
        <end position="246"/>
    </location>
</feature>
<protein>
    <submittedName>
        <fullName evidence="2">Uncharacterized protein</fullName>
    </submittedName>
</protein>
<feature type="compositionally biased region" description="Low complexity" evidence="1">
    <location>
        <begin position="54"/>
        <end position="65"/>
    </location>
</feature>
<feature type="compositionally biased region" description="Low complexity" evidence="1">
    <location>
        <begin position="230"/>
        <end position="246"/>
    </location>
</feature>
<feature type="compositionally biased region" description="Basic and acidic residues" evidence="1">
    <location>
        <begin position="210"/>
        <end position="228"/>
    </location>
</feature>